<evidence type="ECO:0000256" key="10">
    <source>
        <dbReference type="SAM" id="MobiDB-lite"/>
    </source>
</evidence>
<keyword evidence="7 11" id="KW-1133">Transmembrane helix</keyword>
<evidence type="ECO:0000256" key="3">
    <source>
        <dbReference type="ARBA" id="ARBA00022448"/>
    </source>
</evidence>
<dbReference type="EMBL" id="BSUZ01000001">
    <property type="protein sequence ID" value="GMA86572.1"/>
    <property type="molecule type" value="Genomic_DNA"/>
</dbReference>
<evidence type="ECO:0000256" key="6">
    <source>
        <dbReference type="ARBA" id="ARBA00022847"/>
    </source>
</evidence>
<evidence type="ECO:0000256" key="11">
    <source>
        <dbReference type="SAM" id="Phobius"/>
    </source>
</evidence>
<dbReference type="Proteomes" id="UP001157017">
    <property type="component" value="Unassembled WGS sequence"/>
</dbReference>
<keyword evidence="4" id="KW-1003">Cell membrane</keyword>
<sequence length="229" mass="23802">MAGAGGLVALLLGISNVNGQRLVIAVVGIIMVLYVLIGGMKGTTWVQIVKAVLLVIGAGVMTIWVLAKYGFNISDLLGSAADASGKGDKVLAPGLQYGKTDTSKARLRVALARPGARHRGPAARADALLHRALGQGGPAQRGLGDLGDRDLLPVHPGARVRRRRPGRAEGHQRRTGQGELGRTPAGVRASAAPCCWASSRPWPSPRSSPWSRGSRSPPAPRSPTTSTPT</sequence>
<comment type="similarity">
    <text evidence="2 9">Belongs to the sodium:solute symporter (SSF) (TC 2.A.21) family.</text>
</comment>
<comment type="caution">
    <text evidence="12">The sequence shown here is derived from an EMBL/GenBank/DDBJ whole genome shotgun (WGS) entry which is preliminary data.</text>
</comment>
<evidence type="ECO:0000256" key="5">
    <source>
        <dbReference type="ARBA" id="ARBA00022692"/>
    </source>
</evidence>
<comment type="subcellular location">
    <subcellularLocation>
        <location evidence="1">Cell membrane</location>
        <topology evidence="1">Multi-pass membrane protein</topology>
    </subcellularLocation>
</comment>
<protein>
    <submittedName>
        <fullName evidence="12">Uncharacterized protein</fullName>
    </submittedName>
</protein>
<reference evidence="13" key="1">
    <citation type="journal article" date="2019" name="Int. J. Syst. Evol. Microbiol.">
        <title>The Global Catalogue of Microorganisms (GCM) 10K type strain sequencing project: providing services to taxonomists for standard genome sequencing and annotation.</title>
        <authorList>
            <consortium name="The Broad Institute Genomics Platform"/>
            <consortium name="The Broad Institute Genome Sequencing Center for Infectious Disease"/>
            <person name="Wu L."/>
            <person name="Ma J."/>
        </authorList>
    </citation>
    <scope>NUCLEOTIDE SEQUENCE [LARGE SCALE GENOMIC DNA]</scope>
    <source>
        <strain evidence="13">NBRC 108730</strain>
    </source>
</reference>
<dbReference type="PANTHER" id="PTHR48086">
    <property type="entry name" value="SODIUM/PROLINE SYMPORTER-RELATED"/>
    <property type="match status" value="1"/>
</dbReference>
<evidence type="ECO:0000313" key="12">
    <source>
        <dbReference type="EMBL" id="GMA86572.1"/>
    </source>
</evidence>
<evidence type="ECO:0000256" key="8">
    <source>
        <dbReference type="ARBA" id="ARBA00023136"/>
    </source>
</evidence>
<feature type="transmembrane region" description="Helical" evidence="11">
    <location>
        <begin position="20"/>
        <end position="39"/>
    </location>
</feature>
<dbReference type="Gene3D" id="1.20.1730.10">
    <property type="entry name" value="Sodium/glucose cotransporter"/>
    <property type="match status" value="1"/>
</dbReference>
<keyword evidence="8 11" id="KW-0472">Membrane</keyword>
<dbReference type="PROSITE" id="PS50283">
    <property type="entry name" value="NA_SOLUT_SYMP_3"/>
    <property type="match status" value="1"/>
</dbReference>
<dbReference type="Pfam" id="PF00474">
    <property type="entry name" value="SSF"/>
    <property type="match status" value="1"/>
</dbReference>
<dbReference type="InterPro" id="IPR050277">
    <property type="entry name" value="Sodium:Solute_Symporter"/>
</dbReference>
<dbReference type="InterPro" id="IPR038377">
    <property type="entry name" value="Na/Glc_symporter_sf"/>
</dbReference>
<dbReference type="PANTHER" id="PTHR48086:SF6">
    <property type="entry name" value="CATION_ACETATE SYMPORTER ACTP"/>
    <property type="match status" value="1"/>
</dbReference>
<feature type="transmembrane region" description="Helical" evidence="11">
    <location>
        <begin position="51"/>
        <end position="71"/>
    </location>
</feature>
<evidence type="ECO:0000256" key="4">
    <source>
        <dbReference type="ARBA" id="ARBA00022475"/>
    </source>
</evidence>
<proteinExistence type="inferred from homology"/>
<evidence type="ECO:0000256" key="7">
    <source>
        <dbReference type="ARBA" id="ARBA00022989"/>
    </source>
</evidence>
<name>A0ABQ6JFK0_9ACTN</name>
<organism evidence="12 13">
    <name type="scientific">Angustibacter aerolatus</name>
    <dbReference type="NCBI Taxonomy" id="1162965"/>
    <lineage>
        <taxon>Bacteria</taxon>
        <taxon>Bacillati</taxon>
        <taxon>Actinomycetota</taxon>
        <taxon>Actinomycetes</taxon>
        <taxon>Kineosporiales</taxon>
        <taxon>Kineosporiaceae</taxon>
    </lineage>
</organism>
<keyword evidence="13" id="KW-1185">Reference proteome</keyword>
<keyword evidence="3" id="KW-0813">Transport</keyword>
<evidence type="ECO:0000256" key="1">
    <source>
        <dbReference type="ARBA" id="ARBA00004651"/>
    </source>
</evidence>
<keyword evidence="5 11" id="KW-0812">Transmembrane</keyword>
<keyword evidence="6" id="KW-0769">Symport</keyword>
<evidence type="ECO:0000313" key="13">
    <source>
        <dbReference type="Proteomes" id="UP001157017"/>
    </source>
</evidence>
<evidence type="ECO:0000256" key="2">
    <source>
        <dbReference type="ARBA" id="ARBA00006434"/>
    </source>
</evidence>
<gene>
    <name evidence="12" type="ORF">GCM10025868_18220</name>
</gene>
<feature type="region of interest" description="Disordered" evidence="10">
    <location>
        <begin position="136"/>
        <end position="229"/>
    </location>
</feature>
<dbReference type="InterPro" id="IPR001734">
    <property type="entry name" value="Na/solute_symporter"/>
</dbReference>
<evidence type="ECO:0000256" key="9">
    <source>
        <dbReference type="RuleBase" id="RU362091"/>
    </source>
</evidence>
<accession>A0ABQ6JFK0</accession>
<feature type="compositionally biased region" description="Low complexity" evidence="10">
    <location>
        <begin position="197"/>
        <end position="229"/>
    </location>
</feature>